<dbReference type="InterPro" id="IPR015424">
    <property type="entry name" value="PyrdxlP-dep_Trfase"/>
</dbReference>
<dbReference type="Pfam" id="PF00155">
    <property type="entry name" value="Aminotran_1_2"/>
    <property type="match status" value="1"/>
</dbReference>
<dbReference type="GO" id="GO:0008483">
    <property type="term" value="F:transaminase activity"/>
    <property type="evidence" value="ECO:0007669"/>
    <property type="project" value="UniProtKB-KW"/>
</dbReference>
<sequence length="369" mass="40731">MSQGIPGSPPPKILQTAVGEAASSPASFGYCPANGEPLLKKALAEEMKKIYGPRSDLTDEDIALTTGCNMAFFATLMTLADAGDEVILPVPWYFNNQMDLTLLGVKPVPLQTLPEDGFTPSVERCRTLITPKTKAIALVTPNNPTGAIYSANLLASFLELAAEHNIALIVDETYRDFILTGPPHSLFANTNWRSNFIHLFSFSKSYCLPGHRLGAIAGSPVLLDKIRTVLDCLQICAPRPFQIALTPLLPTLRPYIRETAIAIQARHELFRHLLPARWKIGSQGGYFAFVKHPFRGITSLEVSKRLAMELGVVTLPSAFFCEEESGDLATWDKARWIRFSVANVDDEKVKKICLRLAEAESVFQWELDN</sequence>
<protein>
    <recommendedName>
        <fullName evidence="6">Aminotransferase class I/classII large domain-containing protein</fullName>
    </recommendedName>
</protein>
<evidence type="ECO:0000256" key="4">
    <source>
        <dbReference type="ARBA" id="ARBA00022679"/>
    </source>
</evidence>
<reference evidence="7" key="1">
    <citation type="submission" date="2021-02" db="EMBL/GenBank/DDBJ databases">
        <authorList>
            <person name="Nieuwenhuis M."/>
            <person name="Van De Peppel L.J.J."/>
        </authorList>
    </citation>
    <scope>NUCLEOTIDE SEQUENCE</scope>
    <source>
        <strain evidence="7">D49</strain>
    </source>
</reference>
<dbReference type="AlphaFoldDB" id="A0A9P7FWQ9"/>
<dbReference type="CDD" id="cd00609">
    <property type="entry name" value="AAT_like"/>
    <property type="match status" value="1"/>
</dbReference>
<dbReference type="Gene3D" id="3.90.1150.10">
    <property type="entry name" value="Aspartate Aminotransferase, domain 1"/>
    <property type="match status" value="1"/>
</dbReference>
<comment type="similarity">
    <text evidence="2">Belongs to the class-I pyridoxal-phosphate-dependent aminotransferase family.</text>
</comment>
<feature type="domain" description="Aminotransferase class I/classII large" evidence="6">
    <location>
        <begin position="9"/>
        <end position="355"/>
    </location>
</feature>
<keyword evidence="4" id="KW-0808">Transferase</keyword>
<dbReference type="GO" id="GO:0030170">
    <property type="term" value="F:pyridoxal phosphate binding"/>
    <property type="evidence" value="ECO:0007669"/>
    <property type="project" value="InterPro"/>
</dbReference>
<dbReference type="Proteomes" id="UP000717328">
    <property type="component" value="Unassembled WGS sequence"/>
</dbReference>
<name>A0A9P7FWQ9_9AGAR</name>
<reference evidence="7" key="2">
    <citation type="submission" date="2021-10" db="EMBL/GenBank/DDBJ databases">
        <title>Phylogenomics reveals ancestral predisposition of the termite-cultivated fungus Termitomyces towards a domesticated lifestyle.</title>
        <authorList>
            <person name="Auxier B."/>
            <person name="Grum-Grzhimaylo A."/>
            <person name="Cardenas M.E."/>
            <person name="Lodge J.D."/>
            <person name="Laessoe T."/>
            <person name="Pedersen O."/>
            <person name="Smith M.E."/>
            <person name="Kuyper T.W."/>
            <person name="Franco-Molano E.A."/>
            <person name="Baroni T.J."/>
            <person name="Aanen D.K."/>
        </authorList>
    </citation>
    <scope>NUCLEOTIDE SEQUENCE</scope>
    <source>
        <strain evidence="7">D49</strain>
    </source>
</reference>
<accession>A0A9P7FWQ9</accession>
<dbReference type="PANTHER" id="PTHR46383">
    <property type="entry name" value="ASPARTATE AMINOTRANSFERASE"/>
    <property type="match status" value="1"/>
</dbReference>
<gene>
    <name evidence="7" type="ORF">H0H81_012314</name>
</gene>
<comment type="cofactor">
    <cofactor evidence="1">
        <name>pyridoxal 5'-phosphate</name>
        <dbReference type="ChEBI" id="CHEBI:597326"/>
    </cofactor>
</comment>
<dbReference type="GO" id="GO:0006520">
    <property type="term" value="P:amino acid metabolic process"/>
    <property type="evidence" value="ECO:0007669"/>
    <property type="project" value="InterPro"/>
</dbReference>
<evidence type="ECO:0000256" key="2">
    <source>
        <dbReference type="ARBA" id="ARBA00007441"/>
    </source>
</evidence>
<organism evidence="7 8">
    <name type="scientific">Sphagnurus paluster</name>
    <dbReference type="NCBI Taxonomy" id="117069"/>
    <lineage>
        <taxon>Eukaryota</taxon>
        <taxon>Fungi</taxon>
        <taxon>Dikarya</taxon>
        <taxon>Basidiomycota</taxon>
        <taxon>Agaricomycotina</taxon>
        <taxon>Agaricomycetes</taxon>
        <taxon>Agaricomycetidae</taxon>
        <taxon>Agaricales</taxon>
        <taxon>Tricholomatineae</taxon>
        <taxon>Lyophyllaceae</taxon>
        <taxon>Sphagnurus</taxon>
    </lineage>
</organism>
<dbReference type="InterPro" id="IPR050596">
    <property type="entry name" value="AspAT/PAT-like"/>
</dbReference>
<evidence type="ECO:0000313" key="8">
    <source>
        <dbReference type="Proteomes" id="UP000717328"/>
    </source>
</evidence>
<dbReference type="InterPro" id="IPR015422">
    <property type="entry name" value="PyrdxlP-dep_Trfase_small"/>
</dbReference>
<dbReference type="OrthoDB" id="7042322at2759"/>
<comment type="caution">
    <text evidence="7">The sequence shown here is derived from an EMBL/GenBank/DDBJ whole genome shotgun (WGS) entry which is preliminary data.</text>
</comment>
<keyword evidence="3" id="KW-0032">Aminotransferase</keyword>
<dbReference type="SUPFAM" id="SSF53383">
    <property type="entry name" value="PLP-dependent transferases"/>
    <property type="match status" value="1"/>
</dbReference>
<evidence type="ECO:0000256" key="1">
    <source>
        <dbReference type="ARBA" id="ARBA00001933"/>
    </source>
</evidence>
<dbReference type="EMBL" id="JABCKI010005759">
    <property type="protein sequence ID" value="KAG5638509.1"/>
    <property type="molecule type" value="Genomic_DNA"/>
</dbReference>
<evidence type="ECO:0000256" key="3">
    <source>
        <dbReference type="ARBA" id="ARBA00022576"/>
    </source>
</evidence>
<proteinExistence type="inferred from homology"/>
<keyword evidence="5" id="KW-0663">Pyridoxal phosphate</keyword>
<dbReference type="InterPro" id="IPR004839">
    <property type="entry name" value="Aminotransferase_I/II_large"/>
</dbReference>
<evidence type="ECO:0000256" key="5">
    <source>
        <dbReference type="ARBA" id="ARBA00022898"/>
    </source>
</evidence>
<dbReference type="Gene3D" id="3.40.640.10">
    <property type="entry name" value="Type I PLP-dependent aspartate aminotransferase-like (Major domain)"/>
    <property type="match status" value="1"/>
</dbReference>
<dbReference type="PANTHER" id="PTHR46383:SF1">
    <property type="entry name" value="ASPARTATE AMINOTRANSFERASE"/>
    <property type="match status" value="1"/>
</dbReference>
<keyword evidence="8" id="KW-1185">Reference proteome</keyword>
<evidence type="ECO:0000259" key="6">
    <source>
        <dbReference type="Pfam" id="PF00155"/>
    </source>
</evidence>
<dbReference type="NCBIfam" id="NF005732">
    <property type="entry name" value="PRK07550.1"/>
    <property type="match status" value="1"/>
</dbReference>
<dbReference type="InterPro" id="IPR015421">
    <property type="entry name" value="PyrdxlP-dep_Trfase_major"/>
</dbReference>
<feature type="non-terminal residue" evidence="7">
    <location>
        <position position="369"/>
    </location>
</feature>
<evidence type="ECO:0000313" key="7">
    <source>
        <dbReference type="EMBL" id="KAG5638509.1"/>
    </source>
</evidence>